<dbReference type="InterPro" id="IPR036188">
    <property type="entry name" value="FAD/NAD-bd_sf"/>
</dbReference>
<reference evidence="7 8" key="1">
    <citation type="submission" date="2017-03" db="EMBL/GenBank/DDBJ databases">
        <title>Widespread Adenine N6-methylation of Active Genes in Fungi.</title>
        <authorList>
            <consortium name="DOE Joint Genome Institute"/>
            <person name="Mondo S.J."/>
            <person name="Dannebaum R.O."/>
            <person name="Kuo R.C."/>
            <person name="Louie K.B."/>
            <person name="Bewick A.J."/>
            <person name="Labutti K."/>
            <person name="Haridas S."/>
            <person name="Kuo A."/>
            <person name="Salamov A."/>
            <person name="Ahrendt S.R."/>
            <person name="Lau R."/>
            <person name="Bowen B.P."/>
            <person name="Lipzen A."/>
            <person name="Sullivan W."/>
            <person name="Andreopoulos W.B."/>
            <person name="Clum A."/>
            <person name="Lindquist E."/>
            <person name="Daum C."/>
            <person name="Northen T.R."/>
            <person name="Ramamoorthy G."/>
            <person name="Schmitz R.J."/>
            <person name="Gryganskyi A."/>
            <person name="Culley D."/>
            <person name="Magnuson J."/>
            <person name="James T.Y."/>
            <person name="O'Malley M.A."/>
            <person name="Stajich J.E."/>
            <person name="Spatafora J.W."/>
            <person name="Visel A."/>
            <person name="Grigoriev I.V."/>
        </authorList>
    </citation>
    <scope>NUCLEOTIDE SEQUENCE [LARGE SCALE GENOMIC DNA]</scope>
    <source>
        <strain evidence="7 8">NRRL Y-17943</strain>
    </source>
</reference>
<dbReference type="Gene3D" id="3.50.50.60">
    <property type="entry name" value="FAD/NAD(P)-binding domain"/>
    <property type="match status" value="1"/>
</dbReference>
<dbReference type="OrthoDB" id="655030at2759"/>
<dbReference type="EMBL" id="NBSH01000002">
    <property type="protein sequence ID" value="ORX39631.1"/>
    <property type="molecule type" value="Genomic_DNA"/>
</dbReference>
<evidence type="ECO:0000256" key="4">
    <source>
        <dbReference type="ARBA" id="ARBA00023033"/>
    </source>
</evidence>
<dbReference type="Pfam" id="PF01494">
    <property type="entry name" value="FAD_binding_3"/>
    <property type="match status" value="1"/>
</dbReference>
<dbReference type="GO" id="GO:0071949">
    <property type="term" value="F:FAD binding"/>
    <property type="evidence" value="ECO:0007669"/>
    <property type="project" value="InterPro"/>
</dbReference>
<keyword evidence="1" id="KW-0285">Flavoprotein</keyword>
<dbReference type="Proteomes" id="UP000193218">
    <property type="component" value="Unassembled WGS sequence"/>
</dbReference>
<dbReference type="PANTHER" id="PTHR47178:SF5">
    <property type="entry name" value="FAD-BINDING DOMAIN-CONTAINING PROTEIN"/>
    <property type="match status" value="1"/>
</dbReference>
<evidence type="ECO:0000313" key="7">
    <source>
        <dbReference type="EMBL" id="ORX39631.1"/>
    </source>
</evidence>
<comment type="caution">
    <text evidence="7">The sequence shown here is derived from an EMBL/GenBank/DDBJ whole genome shotgun (WGS) entry which is preliminary data.</text>
</comment>
<dbReference type="AlphaFoldDB" id="A0A1Y1UNJ7"/>
<evidence type="ECO:0000259" key="6">
    <source>
        <dbReference type="Pfam" id="PF01494"/>
    </source>
</evidence>
<evidence type="ECO:0000313" key="8">
    <source>
        <dbReference type="Proteomes" id="UP000193218"/>
    </source>
</evidence>
<organism evidence="7 8">
    <name type="scientific">Kockovaella imperatae</name>
    <dbReference type="NCBI Taxonomy" id="4999"/>
    <lineage>
        <taxon>Eukaryota</taxon>
        <taxon>Fungi</taxon>
        <taxon>Dikarya</taxon>
        <taxon>Basidiomycota</taxon>
        <taxon>Agaricomycotina</taxon>
        <taxon>Tremellomycetes</taxon>
        <taxon>Tremellales</taxon>
        <taxon>Cuniculitremaceae</taxon>
        <taxon>Kockovaella</taxon>
    </lineage>
</organism>
<dbReference type="InterPro" id="IPR002938">
    <property type="entry name" value="FAD-bd"/>
</dbReference>
<name>A0A1Y1UNJ7_9TREE</name>
<evidence type="ECO:0000256" key="5">
    <source>
        <dbReference type="SAM" id="SignalP"/>
    </source>
</evidence>
<dbReference type="PRINTS" id="PR00420">
    <property type="entry name" value="RNGMNOXGNASE"/>
</dbReference>
<dbReference type="PANTHER" id="PTHR47178">
    <property type="entry name" value="MONOOXYGENASE, FAD-BINDING"/>
    <property type="match status" value="1"/>
</dbReference>
<dbReference type="GO" id="GO:0004497">
    <property type="term" value="F:monooxygenase activity"/>
    <property type="evidence" value="ECO:0007669"/>
    <property type="project" value="UniProtKB-KW"/>
</dbReference>
<gene>
    <name evidence="7" type="ORF">BD324DRAFT_614413</name>
</gene>
<keyword evidence="8" id="KW-1185">Reference proteome</keyword>
<dbReference type="GeneID" id="33556401"/>
<keyword evidence="3" id="KW-0560">Oxidoreductase</keyword>
<feature type="chain" id="PRO_5012711280" description="FAD-binding domain-containing protein" evidence="5">
    <location>
        <begin position="23"/>
        <end position="390"/>
    </location>
</feature>
<keyword evidence="4" id="KW-0503">Monooxygenase</keyword>
<accession>A0A1Y1UNJ7</accession>
<proteinExistence type="predicted"/>
<evidence type="ECO:0000256" key="1">
    <source>
        <dbReference type="ARBA" id="ARBA00022630"/>
    </source>
</evidence>
<evidence type="ECO:0000256" key="2">
    <source>
        <dbReference type="ARBA" id="ARBA00022827"/>
    </source>
</evidence>
<dbReference type="RefSeq" id="XP_021873416.1">
    <property type="nucleotide sequence ID" value="XM_022014593.1"/>
</dbReference>
<evidence type="ECO:0000256" key="3">
    <source>
        <dbReference type="ARBA" id="ARBA00023002"/>
    </source>
</evidence>
<feature type="domain" description="FAD-binding" evidence="6">
    <location>
        <begin position="292"/>
        <end position="372"/>
    </location>
</feature>
<sequence>MAAGSTLPVLISGAGLASLLFAQSLRRSKIPFVIFERDKSVSFRGQGYRLRLSSEGLQAVKDVVGPEEYERFYEICGKTSGGGMQKYNAVTGERMDDDAEQRIAPGTAQTIGIARGDLRKFLMEGCEDDIQWGKTVKSYELVEDGVFAVFADGEKSTKGSLLVAGDGISSTIAKQVSDGRLKVFDTGARGIHGQAPTTAFKDIGEGVFSFTDKRADNHTMSCITNVRSGDKDDPTKEFGFTIIASPGLIKAPGDNYSLVGEPAARLAQDLTSNWNKRFKPIFDQINVDQAAFWKITCSTETGVPEWDNVPRVTVIGDAAHSVTPAGGLGANTAMQDSALLGKLLAQNGGYADGITAEYEKEMRKYASEVVKKSYGLANESLGVGPLKNEL</sequence>
<dbReference type="SUPFAM" id="SSF51905">
    <property type="entry name" value="FAD/NAD(P)-binding domain"/>
    <property type="match status" value="1"/>
</dbReference>
<keyword evidence="5" id="KW-0732">Signal</keyword>
<protein>
    <recommendedName>
        <fullName evidence="6">FAD-binding domain-containing protein</fullName>
    </recommendedName>
</protein>
<feature type="signal peptide" evidence="5">
    <location>
        <begin position="1"/>
        <end position="22"/>
    </location>
</feature>
<dbReference type="STRING" id="4999.A0A1Y1UNJ7"/>
<dbReference type="InParanoid" id="A0A1Y1UNJ7"/>
<keyword evidence="2" id="KW-0274">FAD</keyword>